<feature type="transmembrane region" description="Helical" evidence="7">
    <location>
        <begin position="965"/>
        <end position="984"/>
    </location>
</feature>
<feature type="transmembrane region" description="Helical" evidence="7">
    <location>
        <begin position="996"/>
        <end position="1021"/>
    </location>
</feature>
<evidence type="ECO:0000313" key="8">
    <source>
        <dbReference type="EMBL" id="QDG49490.1"/>
    </source>
</evidence>
<gene>
    <name evidence="8" type="ORF">FIV42_01670</name>
</gene>
<feature type="transmembrane region" description="Helical" evidence="7">
    <location>
        <begin position="475"/>
        <end position="500"/>
    </location>
</feature>
<dbReference type="SUPFAM" id="SSF82866">
    <property type="entry name" value="Multidrug efflux transporter AcrB transmembrane domain"/>
    <property type="match status" value="2"/>
</dbReference>
<accession>A0A4Y6PMK6</accession>
<feature type="transmembrane region" description="Helical" evidence="7">
    <location>
        <begin position="865"/>
        <end position="884"/>
    </location>
</feature>
<proteinExistence type="predicted"/>
<dbReference type="Gene3D" id="3.30.70.1440">
    <property type="entry name" value="Multidrug efflux transporter AcrB pore domain"/>
    <property type="match status" value="1"/>
</dbReference>
<evidence type="ECO:0000256" key="2">
    <source>
        <dbReference type="ARBA" id="ARBA00022448"/>
    </source>
</evidence>
<feature type="transmembrane region" description="Helical" evidence="7">
    <location>
        <begin position="891"/>
        <end position="911"/>
    </location>
</feature>
<dbReference type="PANTHER" id="PTHR32063">
    <property type="match status" value="1"/>
</dbReference>
<dbReference type="Gene3D" id="3.30.70.1320">
    <property type="entry name" value="Multidrug efflux transporter AcrB pore domain like"/>
    <property type="match status" value="1"/>
</dbReference>
<dbReference type="SUPFAM" id="SSF82714">
    <property type="entry name" value="Multidrug efflux transporter AcrB TolC docking domain, DN and DC subdomains"/>
    <property type="match status" value="2"/>
</dbReference>
<dbReference type="Pfam" id="PF00873">
    <property type="entry name" value="ACR_tran"/>
    <property type="match status" value="1"/>
</dbReference>
<reference evidence="8 9" key="1">
    <citation type="submission" date="2019-06" db="EMBL/GenBank/DDBJ databases">
        <title>Persicimonas caeni gen. nov., sp. nov., a predatory bacterium isolated from solar saltern.</title>
        <authorList>
            <person name="Wang S."/>
        </authorList>
    </citation>
    <scope>NUCLEOTIDE SEQUENCE [LARGE SCALE GENOMIC DNA]</scope>
    <source>
        <strain evidence="8 9">YN101</strain>
    </source>
</reference>
<dbReference type="GO" id="GO:0042910">
    <property type="term" value="F:xenobiotic transmembrane transporter activity"/>
    <property type="evidence" value="ECO:0007669"/>
    <property type="project" value="TreeGrafter"/>
</dbReference>
<evidence type="ECO:0000256" key="3">
    <source>
        <dbReference type="ARBA" id="ARBA00022475"/>
    </source>
</evidence>
<dbReference type="Proteomes" id="UP000315995">
    <property type="component" value="Chromosome"/>
</dbReference>
<feature type="transmembrane region" description="Helical" evidence="7">
    <location>
        <begin position="444"/>
        <end position="463"/>
    </location>
</feature>
<dbReference type="GO" id="GO:0008324">
    <property type="term" value="F:monoatomic cation transmembrane transporter activity"/>
    <property type="evidence" value="ECO:0007669"/>
    <property type="project" value="InterPro"/>
</dbReference>
<dbReference type="PANTHER" id="PTHR32063:SF4">
    <property type="entry name" value="SLR6043 PROTEIN"/>
    <property type="match status" value="1"/>
</dbReference>
<name>A0A4Y6PMK6_PERCE</name>
<keyword evidence="3" id="KW-1003">Cell membrane</keyword>
<dbReference type="AlphaFoldDB" id="A0A4Y6PMK6"/>
<keyword evidence="6 7" id="KW-0472">Membrane</keyword>
<evidence type="ECO:0000313" key="9">
    <source>
        <dbReference type="Proteomes" id="UP000315995"/>
    </source>
</evidence>
<dbReference type="InterPro" id="IPR004763">
    <property type="entry name" value="CusA-like"/>
</dbReference>
<dbReference type="NCBIfam" id="TIGR00914">
    <property type="entry name" value="2A0601"/>
    <property type="match status" value="1"/>
</dbReference>
<dbReference type="SUPFAM" id="SSF82693">
    <property type="entry name" value="Multidrug efflux transporter AcrB pore domain, PN1, PN2, PC1 and PC2 subdomains"/>
    <property type="match status" value="3"/>
</dbReference>
<feature type="transmembrane region" description="Helical" evidence="7">
    <location>
        <begin position="917"/>
        <end position="935"/>
    </location>
</feature>
<dbReference type="OrthoDB" id="9798415at2"/>
<dbReference type="Gene3D" id="3.30.2090.10">
    <property type="entry name" value="Multidrug efflux transporter AcrB TolC docking domain, DN and DC subdomains"/>
    <property type="match status" value="2"/>
</dbReference>
<keyword evidence="4 7" id="KW-0812">Transmembrane</keyword>
<feature type="transmembrane region" description="Helical" evidence="7">
    <location>
        <begin position="535"/>
        <end position="552"/>
    </location>
</feature>
<evidence type="ECO:0000256" key="4">
    <source>
        <dbReference type="ARBA" id="ARBA00022692"/>
    </source>
</evidence>
<evidence type="ECO:0000256" key="5">
    <source>
        <dbReference type="ARBA" id="ARBA00022989"/>
    </source>
</evidence>
<dbReference type="Gene3D" id="1.20.1640.10">
    <property type="entry name" value="Multidrug efflux transporter AcrB transmembrane domain"/>
    <property type="match status" value="2"/>
</dbReference>
<dbReference type="Gene3D" id="3.30.70.1430">
    <property type="entry name" value="Multidrug efflux transporter AcrB pore domain"/>
    <property type="match status" value="2"/>
</dbReference>
<sequence>MIDGIIKWSLQNRFFVVLAAAVLFVWGSWQALTMPVDVFPNLTAPSVTVVVEAHGKAPEEVESQITYPIETALNGATGVRRVRSNTGIGNAVIYAEFDWGTDIYRARQIVSEKLQLVRSQLPPDVDPPTMGPISSIMGEIMFVALTSEEHTPIELRTEADWVVRRRLLAVPGVSQVIPLGGGVKQYQVHADPAKLSAYGIGLNEVADALRETNENVSAGFYRENGREYLIYGLGRIERLDDIEKTELAVRKGQPITVGDIGEVRIAPALKRGEGSFNGQDAVIIGIQKQPDANTLELTERLDGVLDGVEGSLPEGMTLHRHIFRQADFIDIAVDNVVHALRDGAILVVLIILIFLANLRATAITITAIPLSLLAAVMVLDYFGGSINTMTLGGMAIAVGALVDDAIIDVENAVRRLRENAARPPDQRRPTLDIIYESSVEIRPAIVFATLIIVLVFLPLFFLTGVEGRLLEPLGIAYVVSLTASLVVALTVTPALCYYLLPGTKAIEQNEESRVMRALKRGYEPLLNIALPRWKMITAASVVALAFAGWGLARSGQAFLPEFNEGTLTVSAVTLPGTSLETSDEMGERIEKIMLEHPEVVSTSRRTGRAELDEHAQGVNAAEIDVNLQMKERSQEDFLAALRQDLSQMPGMNITIGQPISHRIDHMLSGTRANIAVKIFGSNLYELRRLAQEVSLVMEGVDGVVDLNVEQQMDIPFLLVDFDRDAIARHGLRVSEVAETIETAFRGHEVSRVIEGQRGFDLLVRYPESAKGSVEEVRQTLITTPGGAQVPLHALAEVRRDRRPNRISRENVQRKIVVSSNVAGADLVGVVEQIRSRVGEQVELPSGYHIEYGGQFESATQASQTLTVLTGVVIVGIFLLLFISLGSGRDALLVMANLPLALIGGVVGVYVLDGVLSVASLIGFITLFGIATRNGLLMVSHIRHLHLEEGVSDVWQAVKQGAMERLAPILMTALASGLGLIPLALKAGEPGSEIQAPMAIVILFGLVSSTALNMIVVPALYLRFGDIAAKKHSFPQQPETASREESP</sequence>
<accession>A0A5B8XZK6</accession>
<protein>
    <submittedName>
        <fullName evidence="8">Efflux RND transporter permease subunit</fullName>
    </submittedName>
</protein>
<keyword evidence="5 7" id="KW-1133">Transmembrane helix</keyword>
<dbReference type="PRINTS" id="PR00702">
    <property type="entry name" value="ACRIFLAVINRP"/>
</dbReference>
<comment type="subcellular location">
    <subcellularLocation>
        <location evidence="1">Cell membrane</location>
        <topology evidence="1">Multi-pass membrane protein</topology>
    </subcellularLocation>
</comment>
<evidence type="ECO:0000256" key="6">
    <source>
        <dbReference type="ARBA" id="ARBA00023136"/>
    </source>
</evidence>
<keyword evidence="2" id="KW-0813">Transport</keyword>
<keyword evidence="9" id="KW-1185">Reference proteome</keyword>
<dbReference type="InterPro" id="IPR027463">
    <property type="entry name" value="AcrB_DN_DC_subdom"/>
</dbReference>
<dbReference type="InterPro" id="IPR001036">
    <property type="entry name" value="Acrflvin-R"/>
</dbReference>
<feature type="transmembrane region" description="Helical" evidence="7">
    <location>
        <begin position="362"/>
        <end position="382"/>
    </location>
</feature>
<organism evidence="8 9">
    <name type="scientific">Persicimonas caeni</name>
    <dbReference type="NCBI Taxonomy" id="2292766"/>
    <lineage>
        <taxon>Bacteria</taxon>
        <taxon>Deltaproteobacteria</taxon>
        <taxon>Bradymonadales</taxon>
        <taxon>Bradymonadaceae</taxon>
        <taxon>Persicimonas</taxon>
    </lineage>
</organism>
<evidence type="ECO:0000256" key="7">
    <source>
        <dbReference type="SAM" id="Phobius"/>
    </source>
</evidence>
<dbReference type="GO" id="GO:0005886">
    <property type="term" value="C:plasma membrane"/>
    <property type="evidence" value="ECO:0007669"/>
    <property type="project" value="UniProtKB-SubCell"/>
</dbReference>
<dbReference type="RefSeq" id="WP_141195987.1">
    <property type="nucleotide sequence ID" value="NZ_CP041186.1"/>
</dbReference>
<dbReference type="EMBL" id="CP041186">
    <property type="protein sequence ID" value="QDG49490.1"/>
    <property type="molecule type" value="Genomic_DNA"/>
</dbReference>
<evidence type="ECO:0000256" key="1">
    <source>
        <dbReference type="ARBA" id="ARBA00004651"/>
    </source>
</evidence>